<gene>
    <name evidence="1" type="ORF">VB776_20345</name>
</gene>
<keyword evidence="2" id="KW-1185">Reference proteome</keyword>
<organism evidence="1 2">
    <name type="scientific">Arcicella gelida</name>
    <dbReference type="NCBI Taxonomy" id="2984195"/>
    <lineage>
        <taxon>Bacteria</taxon>
        <taxon>Pseudomonadati</taxon>
        <taxon>Bacteroidota</taxon>
        <taxon>Cytophagia</taxon>
        <taxon>Cytophagales</taxon>
        <taxon>Flectobacillaceae</taxon>
        <taxon>Arcicella</taxon>
    </lineage>
</organism>
<dbReference type="EMBL" id="JAYGIL010000033">
    <property type="protein sequence ID" value="MEA5405299.1"/>
    <property type="molecule type" value="Genomic_DNA"/>
</dbReference>
<dbReference type="Proteomes" id="UP001303899">
    <property type="component" value="Unassembled WGS sequence"/>
</dbReference>
<proteinExistence type="predicted"/>
<protein>
    <submittedName>
        <fullName evidence="1">Uncharacterized protein</fullName>
    </submittedName>
</protein>
<evidence type="ECO:0000313" key="2">
    <source>
        <dbReference type="Proteomes" id="UP001303899"/>
    </source>
</evidence>
<comment type="caution">
    <text evidence="1">The sequence shown here is derived from an EMBL/GenBank/DDBJ whole genome shotgun (WGS) entry which is preliminary data.</text>
</comment>
<evidence type="ECO:0000313" key="1">
    <source>
        <dbReference type="EMBL" id="MEA5405299.1"/>
    </source>
</evidence>
<name>A0ABU5S9Z6_9BACT</name>
<reference evidence="1 2" key="1">
    <citation type="submission" date="2023-12" db="EMBL/GenBank/DDBJ databases">
        <title>Novel species of the genus Arcicella isolated from rivers.</title>
        <authorList>
            <person name="Lu H."/>
        </authorList>
    </citation>
    <scope>NUCLEOTIDE SEQUENCE [LARGE SCALE GENOMIC DNA]</scope>
    <source>
        <strain evidence="1 2">DC2W</strain>
    </source>
</reference>
<dbReference type="RefSeq" id="WP_323698709.1">
    <property type="nucleotide sequence ID" value="NZ_JAYGIL010000033.1"/>
</dbReference>
<accession>A0ABU5S9Z6</accession>
<sequence length="189" mass="22913">MLLEYINRKKESHFFISKMTKNGKERFYVVKDKSKYPKSELLIELPKGFEFYEHPEDAKVVLRKVLKSVVLQDEVEIVTEIMENHITAKDYIIDKTENSIDVYLGHLDKDDYIELQKHYYKIQSYRHILRFEKVNNTTYKAQRFCSLSRYYGWITMETSESLDYLADKYCFHIDKESLLEFWIEGEEDW</sequence>